<dbReference type="InterPro" id="IPR008713">
    <property type="entry name" value="Phage_lambda_NinG"/>
</dbReference>
<gene>
    <name evidence="2" type="ORF">BKK51_11450</name>
</gene>
<dbReference type="RefSeq" id="WP_077474647.1">
    <property type="nucleotide sequence ID" value="NZ_MLHK01000072.1"/>
</dbReference>
<accession>A0A1V3IMZ3</accession>
<name>A0A1V3IMZ3_9PAST</name>
<organism evidence="2 3">
    <name type="scientific">Rodentibacter trehalosifermentans</name>
    <dbReference type="NCBI Taxonomy" id="1908263"/>
    <lineage>
        <taxon>Bacteria</taxon>
        <taxon>Pseudomonadati</taxon>
        <taxon>Pseudomonadota</taxon>
        <taxon>Gammaproteobacteria</taxon>
        <taxon>Pasteurellales</taxon>
        <taxon>Pasteurellaceae</taxon>
        <taxon>Rodentibacter</taxon>
    </lineage>
</organism>
<dbReference type="Proteomes" id="UP000188728">
    <property type="component" value="Unassembled WGS sequence"/>
</dbReference>
<keyword evidence="1" id="KW-0175">Coiled coil</keyword>
<proteinExistence type="predicted"/>
<evidence type="ECO:0000256" key="1">
    <source>
        <dbReference type="SAM" id="Coils"/>
    </source>
</evidence>
<feature type="coiled-coil region" evidence="1">
    <location>
        <begin position="36"/>
        <end position="63"/>
    </location>
</feature>
<evidence type="ECO:0000313" key="2">
    <source>
        <dbReference type="EMBL" id="OOF43449.1"/>
    </source>
</evidence>
<comment type="caution">
    <text evidence="2">The sequence shown here is derived from an EMBL/GenBank/DDBJ whole genome shotgun (WGS) entry which is preliminary data.</text>
</comment>
<sequence>MRTKSLKPKKCKSCGKAFTPFNSMQKACSPKCAIELVRDSEQKAREKAEKKNLKERKAKLKETDRGHWLKALQKEVNKFIRLRDKGVPCIACGAPWKPSFQASHFIPQGRSSFLRFHEDNIHSGCIRCNLFVGGGNIHGYRPRLVNKIGSEKVEWLETNQHRIKKWEIAELKEMLKLYRAKNKELENEMQD</sequence>
<dbReference type="Pfam" id="PF05766">
    <property type="entry name" value="NinG"/>
    <property type="match status" value="1"/>
</dbReference>
<evidence type="ECO:0000313" key="3">
    <source>
        <dbReference type="Proteomes" id="UP000188728"/>
    </source>
</evidence>
<protein>
    <submittedName>
        <fullName evidence="2">Protein NinG</fullName>
    </submittedName>
</protein>
<dbReference type="EMBL" id="MLHK01000072">
    <property type="protein sequence ID" value="OOF43449.1"/>
    <property type="molecule type" value="Genomic_DNA"/>
</dbReference>
<dbReference type="AlphaFoldDB" id="A0A1V3IMZ3"/>
<reference evidence="2 3" key="1">
    <citation type="submission" date="2016-10" db="EMBL/GenBank/DDBJ databases">
        <title>Rodentibacter gen. nov. and new species.</title>
        <authorList>
            <person name="Christensen H."/>
        </authorList>
    </citation>
    <scope>NUCLEOTIDE SEQUENCE [LARGE SCALE GENOMIC DNA]</scope>
    <source>
        <strain evidence="2 3">H1983213011</strain>
    </source>
</reference>